<dbReference type="RefSeq" id="WP_075818651.1">
    <property type="nucleotide sequence ID" value="NZ_CAOUMU010000058.1"/>
</dbReference>
<evidence type="ECO:0000259" key="1">
    <source>
        <dbReference type="Pfam" id="PF04754"/>
    </source>
</evidence>
<gene>
    <name evidence="2" type="ORF">BO222_04180</name>
</gene>
<dbReference type="GeneID" id="82202412"/>
<proteinExistence type="predicted"/>
<keyword evidence="3" id="KW-1185">Reference proteome</keyword>
<dbReference type="OrthoDB" id="2027750at2"/>
<organism evidence="2 3">
    <name type="scientific">Ileibacterium valens</name>
    <dbReference type="NCBI Taxonomy" id="1862668"/>
    <lineage>
        <taxon>Bacteria</taxon>
        <taxon>Bacillati</taxon>
        <taxon>Bacillota</taxon>
        <taxon>Erysipelotrichia</taxon>
        <taxon>Erysipelotrichales</taxon>
        <taxon>Erysipelotrichaceae</taxon>
        <taxon>Ileibacterium</taxon>
    </lineage>
</organism>
<evidence type="ECO:0000313" key="3">
    <source>
        <dbReference type="Proteomes" id="UP000186341"/>
    </source>
</evidence>
<feature type="domain" description="Transposase (putative) YhgA-like" evidence="1">
    <location>
        <begin position="89"/>
        <end position="227"/>
    </location>
</feature>
<dbReference type="AlphaFoldDB" id="A0A1U7NHC0"/>
<evidence type="ECO:0000313" key="2">
    <source>
        <dbReference type="EMBL" id="OLU40890.1"/>
    </source>
</evidence>
<protein>
    <recommendedName>
        <fullName evidence="1">Transposase (putative) YhgA-like domain-containing protein</fullName>
    </recommendedName>
</protein>
<reference evidence="2 3" key="1">
    <citation type="submission" date="2016-11" db="EMBL/GenBank/DDBJ databases">
        <title>Description of two novel members of the family Erysipelotrichaceae: Ileibacterium lipovorans gen. nov., sp. nov. and Dubosiella newyorkensis, gen. nov., sp. nov.</title>
        <authorList>
            <person name="Cox L.M."/>
            <person name="Sohn J."/>
            <person name="Tyrrell K.L."/>
            <person name="Citron D.M."/>
            <person name="Lawson P.A."/>
            <person name="Patel N.B."/>
            <person name="Iizumi T."/>
            <person name="Perez-Perez G.I."/>
            <person name="Goldstein E.J."/>
            <person name="Blaser M.J."/>
        </authorList>
    </citation>
    <scope>NUCLEOTIDE SEQUENCE [LARGE SCALE GENOMIC DNA]</scope>
    <source>
        <strain evidence="2 3">NYU-BL-A3</strain>
    </source>
</reference>
<name>A0A1U7NHC0_9FIRM</name>
<dbReference type="Pfam" id="PF04754">
    <property type="entry name" value="Transposase_31"/>
    <property type="match status" value="1"/>
</dbReference>
<comment type="caution">
    <text evidence="2">The sequence shown here is derived from an EMBL/GenBank/DDBJ whole genome shotgun (WGS) entry which is preliminary data.</text>
</comment>
<sequence>MDCAIALSTDLAAKNLLRQDGVFEQLVHVKCFSGNKDVEIECVREMDPNAAQIRINKEEDLVYRETRRDLIKEVIFKDDEGCFSMIVGLEPQSYNSQDMVFWTDGYDLAIYERLIQISEYEKRDDPEQEEVFQNEQSLPFVTTIVLWLSADPWPAAKNQRDLIRISKSLTMEIPDHPLNLIEPYALRDEELMEYGPEFGIVLVFIKNSKDEDRLSDVLQNMNHTFRSCVSWRMI</sequence>
<dbReference type="EMBL" id="MPJW01000097">
    <property type="protein sequence ID" value="OLU40890.1"/>
    <property type="molecule type" value="Genomic_DNA"/>
</dbReference>
<accession>A0A1U7NHC0</accession>
<dbReference type="Proteomes" id="UP000186341">
    <property type="component" value="Unassembled WGS sequence"/>
</dbReference>
<dbReference type="InterPro" id="IPR006842">
    <property type="entry name" value="Transposase_31"/>
</dbReference>